<dbReference type="AlphaFoldDB" id="A0A183IJ97"/>
<protein>
    <submittedName>
        <fullName evidence="3">Ovule protein</fullName>
    </submittedName>
</protein>
<dbReference type="Proteomes" id="UP000270296">
    <property type="component" value="Unassembled WGS sequence"/>
</dbReference>
<evidence type="ECO:0000313" key="2">
    <source>
        <dbReference type="Proteomes" id="UP000270296"/>
    </source>
</evidence>
<dbReference type="WBParaSite" id="SBAD_0000386101-mRNA-1">
    <property type="protein sequence ID" value="SBAD_0000386101-mRNA-1"/>
    <property type="gene ID" value="SBAD_0000386101"/>
</dbReference>
<reference evidence="1 2" key="2">
    <citation type="submission" date="2018-11" db="EMBL/GenBank/DDBJ databases">
        <authorList>
            <consortium name="Pathogen Informatics"/>
        </authorList>
    </citation>
    <scope>NUCLEOTIDE SEQUENCE [LARGE SCALE GENOMIC DNA]</scope>
</reference>
<organism evidence="3">
    <name type="scientific">Soboliphyme baturini</name>
    <dbReference type="NCBI Taxonomy" id="241478"/>
    <lineage>
        <taxon>Eukaryota</taxon>
        <taxon>Metazoa</taxon>
        <taxon>Ecdysozoa</taxon>
        <taxon>Nematoda</taxon>
        <taxon>Enoplea</taxon>
        <taxon>Dorylaimia</taxon>
        <taxon>Dioctophymatida</taxon>
        <taxon>Dioctophymatoidea</taxon>
        <taxon>Soboliphymatidae</taxon>
        <taxon>Soboliphyme</taxon>
    </lineage>
</organism>
<keyword evidence="2" id="KW-1185">Reference proteome</keyword>
<evidence type="ECO:0000313" key="1">
    <source>
        <dbReference type="EMBL" id="VDP02056.1"/>
    </source>
</evidence>
<accession>A0A183IJ97</accession>
<evidence type="ECO:0000313" key="3">
    <source>
        <dbReference type="WBParaSite" id="SBAD_0000386101-mRNA-1"/>
    </source>
</evidence>
<proteinExistence type="predicted"/>
<name>A0A183IJ97_9BILA</name>
<sequence>MTGYHLEIPKCVPMHNQKSHGKSSCKSSGLQQINAAALFSQNWIHNPSFLREVDVGSDHCDIPLSVVCFVCLEEFFDISQKLNEPHGQVLASTQSDASIT</sequence>
<gene>
    <name evidence="1" type="ORF">SBAD_LOCUS3693</name>
</gene>
<dbReference type="EMBL" id="UZAM01007897">
    <property type="protein sequence ID" value="VDP02056.1"/>
    <property type="molecule type" value="Genomic_DNA"/>
</dbReference>
<reference evidence="3" key="1">
    <citation type="submission" date="2016-06" db="UniProtKB">
        <authorList>
            <consortium name="WormBaseParasite"/>
        </authorList>
    </citation>
    <scope>IDENTIFICATION</scope>
</reference>